<organism evidence="1 2">
    <name type="scientific">Catenulispora pinistramenti</name>
    <dbReference type="NCBI Taxonomy" id="2705254"/>
    <lineage>
        <taxon>Bacteria</taxon>
        <taxon>Bacillati</taxon>
        <taxon>Actinomycetota</taxon>
        <taxon>Actinomycetes</taxon>
        <taxon>Catenulisporales</taxon>
        <taxon>Catenulisporaceae</taxon>
        <taxon>Catenulispora</taxon>
    </lineage>
</organism>
<sequence>MDLEPHLESLHQALAAAATAGGTEAEALIERFAIPLDAAFRLAMLDVVASAAGEVSEAIAPGRVDVRLRDRNPDLVVTPPPTGGPSAAAADGLADESADLSVLSVDDAEPEAEDDILARVSLRLPARLKTQVDELAARAGLSSNAWLVRAVGAVAAAEARRAPRSGLHIGQSYSGWSN</sequence>
<dbReference type="SUPFAM" id="SSF47598">
    <property type="entry name" value="Ribbon-helix-helix"/>
    <property type="match status" value="1"/>
</dbReference>
<comment type="caution">
    <text evidence="1">The sequence shown here is derived from an EMBL/GenBank/DDBJ whole genome shotgun (WGS) entry which is preliminary data.</text>
</comment>
<keyword evidence="2" id="KW-1185">Reference proteome</keyword>
<proteinExistence type="predicted"/>
<protein>
    <recommendedName>
        <fullName evidence="3">Toxin-antitoxin system HicB family antitoxin</fullName>
    </recommendedName>
</protein>
<evidence type="ECO:0008006" key="3">
    <source>
        <dbReference type="Google" id="ProtNLM"/>
    </source>
</evidence>
<accession>A0ABS5KTW3</accession>
<dbReference type="Proteomes" id="UP000730482">
    <property type="component" value="Unassembled WGS sequence"/>
</dbReference>
<name>A0ABS5KTW3_9ACTN</name>
<dbReference type="InterPro" id="IPR010985">
    <property type="entry name" value="Ribbon_hlx_hlx"/>
</dbReference>
<gene>
    <name evidence="1" type="ORF">KGQ19_21530</name>
</gene>
<dbReference type="EMBL" id="JAAFYZ010000072">
    <property type="protein sequence ID" value="MBS2549449.1"/>
    <property type="molecule type" value="Genomic_DNA"/>
</dbReference>
<evidence type="ECO:0000313" key="2">
    <source>
        <dbReference type="Proteomes" id="UP000730482"/>
    </source>
</evidence>
<reference evidence="1 2" key="1">
    <citation type="submission" date="2020-02" db="EMBL/GenBank/DDBJ databases">
        <title>Acidophilic actinobacteria isolated from forest soil.</title>
        <authorList>
            <person name="Golinska P."/>
        </authorList>
    </citation>
    <scope>NUCLEOTIDE SEQUENCE [LARGE SCALE GENOMIC DNA]</scope>
    <source>
        <strain evidence="1 2">NL8</strain>
    </source>
</reference>
<evidence type="ECO:0000313" key="1">
    <source>
        <dbReference type="EMBL" id="MBS2549449.1"/>
    </source>
</evidence>
<dbReference type="RefSeq" id="WP_212011004.1">
    <property type="nucleotide sequence ID" value="NZ_JAAFYZ010000072.1"/>
</dbReference>